<dbReference type="AlphaFoldDB" id="D0MI05"/>
<dbReference type="Proteomes" id="UP000002221">
    <property type="component" value="Chromosome"/>
</dbReference>
<sequence length="203" mass="23330">MRWPLTIWLMLMPGLLAAQPVYFFGRMGLGQVIEMGTEGIWRPTIGLGLGLETPWPVSIETAVEGFALNWRSPGEAALSRTHLLSDVAFPPYTGRLRHVLFNLALRARLLRYRQGELALGIGPALRYSREKITRDYVWCVNPYVDMYTCFEREVSRQRWEVASYFFIEAGLYSVRRRWGLAVFLESVNASDPFLALGLRITRR</sequence>
<keyword evidence="2" id="KW-1185">Reference proteome</keyword>
<dbReference type="RefSeq" id="WP_012843725.1">
    <property type="nucleotide sequence ID" value="NC_013501.1"/>
</dbReference>
<protein>
    <submittedName>
        <fullName evidence="1">Uncharacterized protein</fullName>
    </submittedName>
</protein>
<dbReference type="EMBL" id="CP001807">
    <property type="protein sequence ID" value="ACY48113.1"/>
    <property type="molecule type" value="Genomic_DNA"/>
</dbReference>
<proteinExistence type="predicted"/>
<dbReference type="STRING" id="518766.Rmar_1223"/>
<evidence type="ECO:0000313" key="2">
    <source>
        <dbReference type="Proteomes" id="UP000002221"/>
    </source>
</evidence>
<evidence type="ECO:0000313" key="1">
    <source>
        <dbReference type="EMBL" id="ACY48113.1"/>
    </source>
</evidence>
<dbReference type="OrthoDB" id="9953216at2"/>
<gene>
    <name evidence="1" type="ordered locus">Rmar_1223</name>
</gene>
<dbReference type="HOGENOM" id="CLU_1348051_0_0_10"/>
<name>D0MI05_RHOM4</name>
<accession>D0MI05</accession>
<dbReference type="KEGG" id="rmr:Rmar_1223"/>
<reference evidence="1 2" key="1">
    <citation type="journal article" date="2009" name="Stand. Genomic Sci.">
        <title>Complete genome sequence of Rhodothermus marinus type strain (R-10).</title>
        <authorList>
            <person name="Nolan M."/>
            <person name="Tindall B.J."/>
            <person name="Pomrenke H."/>
            <person name="Lapidus A."/>
            <person name="Copeland A."/>
            <person name="Glavina Del Rio T."/>
            <person name="Lucas S."/>
            <person name="Chen F."/>
            <person name="Tice H."/>
            <person name="Cheng J.F."/>
            <person name="Saunders E."/>
            <person name="Han C."/>
            <person name="Bruce D."/>
            <person name="Goodwin L."/>
            <person name="Chain P."/>
            <person name="Pitluck S."/>
            <person name="Ovchinikova G."/>
            <person name="Pati A."/>
            <person name="Ivanova N."/>
            <person name="Mavromatis K."/>
            <person name="Chen A."/>
            <person name="Palaniappan K."/>
            <person name="Land M."/>
            <person name="Hauser L."/>
            <person name="Chang Y.J."/>
            <person name="Jeffries C.D."/>
            <person name="Brettin T."/>
            <person name="Goker M."/>
            <person name="Bristow J."/>
            <person name="Eisen J.A."/>
            <person name="Markowitz V."/>
            <person name="Hugenholtz P."/>
            <person name="Kyrpides N.C."/>
            <person name="Klenk H.P."/>
            <person name="Detter J.C."/>
        </authorList>
    </citation>
    <scope>NUCLEOTIDE SEQUENCE [LARGE SCALE GENOMIC DNA]</scope>
    <source>
        <strain evidence="2">ATCC 43812 / DSM 4252 / R-10</strain>
    </source>
</reference>
<organism evidence="1 2">
    <name type="scientific">Rhodothermus marinus (strain ATCC 43812 / DSM 4252 / R-10)</name>
    <name type="common">Rhodothermus obamensis</name>
    <dbReference type="NCBI Taxonomy" id="518766"/>
    <lineage>
        <taxon>Bacteria</taxon>
        <taxon>Pseudomonadati</taxon>
        <taxon>Rhodothermota</taxon>
        <taxon>Rhodothermia</taxon>
        <taxon>Rhodothermales</taxon>
        <taxon>Rhodothermaceae</taxon>
        <taxon>Rhodothermus</taxon>
    </lineage>
</organism>